<comment type="similarity">
    <text evidence="4 12">Belongs to the DHPS family.</text>
</comment>
<evidence type="ECO:0000313" key="15">
    <source>
        <dbReference type="Proteomes" id="UP000625033"/>
    </source>
</evidence>
<comment type="function">
    <text evidence="12">Catalyzes the condensation of para-aminobenzoate (pABA) with 6-hydroxymethyl-7,8-dihydropterin diphosphate (DHPt-PP) to form 7,8-dihydropteroate (H2Pte), the immediate precursor of folate derivatives.</text>
</comment>
<evidence type="ECO:0000256" key="10">
    <source>
        <dbReference type="ARBA" id="ARBA00022909"/>
    </source>
</evidence>
<accession>A0A931GFM4</accession>
<dbReference type="EC" id="2.5.1.15" evidence="5 12"/>
<evidence type="ECO:0000256" key="2">
    <source>
        <dbReference type="ARBA" id="ARBA00001946"/>
    </source>
</evidence>
<evidence type="ECO:0000256" key="6">
    <source>
        <dbReference type="ARBA" id="ARBA00016919"/>
    </source>
</evidence>
<dbReference type="FunFam" id="3.20.20.20:FF:000006">
    <property type="entry name" value="Dihydropteroate synthase"/>
    <property type="match status" value="1"/>
</dbReference>
<dbReference type="InterPro" id="IPR045031">
    <property type="entry name" value="DHP_synth-like"/>
</dbReference>
<evidence type="ECO:0000256" key="1">
    <source>
        <dbReference type="ARBA" id="ARBA00000012"/>
    </source>
</evidence>
<dbReference type="GO" id="GO:0046654">
    <property type="term" value="P:tetrahydrofolate biosynthetic process"/>
    <property type="evidence" value="ECO:0007669"/>
    <property type="project" value="TreeGrafter"/>
</dbReference>
<dbReference type="InterPro" id="IPR011005">
    <property type="entry name" value="Dihydropteroate_synth-like_sf"/>
</dbReference>
<dbReference type="AlphaFoldDB" id="A0A931GFM4"/>
<keyword evidence="7 12" id="KW-0808">Transferase</keyword>
<keyword evidence="15" id="KW-1185">Reference proteome</keyword>
<evidence type="ECO:0000256" key="11">
    <source>
        <dbReference type="ARBA" id="ARBA00030193"/>
    </source>
</evidence>
<dbReference type="Pfam" id="PF00809">
    <property type="entry name" value="Pterin_bind"/>
    <property type="match status" value="1"/>
</dbReference>
<keyword evidence="9 12" id="KW-0460">Magnesium</keyword>
<dbReference type="PROSITE" id="PS00793">
    <property type="entry name" value="DHPS_2"/>
    <property type="match status" value="1"/>
</dbReference>
<dbReference type="GO" id="GO:0046656">
    <property type="term" value="P:folic acid biosynthetic process"/>
    <property type="evidence" value="ECO:0007669"/>
    <property type="project" value="UniProtKB-KW"/>
</dbReference>
<sequence length="309" mass="32386">MNLAAAPGTGPATSPLPVVKRSRVKTFADLPTGRTLVMGVLNVTEDSFSDGGQFLDTEDAIKHGLRLMYSGADIIDVGGESTRPGAAFIDPELEQQRVLPVVEALVKAGAVVSVDTMHVSTARAAVAAGAHLINDVSGLTHEADMPALVAELGVPYVLMHRRGDQQNMNDYAQYEDVVAEVLSELEALRTTFLDAGVRPEQLIIDPGLGFAKEAPHNWTLLHRLAEFKALGHPVLIGTSRKRFLGSLLSSGGQPAAAQDRDAATAATSALAAAAGVWAVRVHDVASSHDAVKVATAWGHGGAGELRQGE</sequence>
<organism evidence="14 15">
    <name type="scientific">Zhihengliuella flava</name>
    <dbReference type="NCBI Taxonomy" id="1285193"/>
    <lineage>
        <taxon>Bacteria</taxon>
        <taxon>Bacillati</taxon>
        <taxon>Actinomycetota</taxon>
        <taxon>Actinomycetes</taxon>
        <taxon>Micrococcales</taxon>
        <taxon>Micrococcaceae</taxon>
        <taxon>Zhihengliuella</taxon>
    </lineage>
</organism>
<evidence type="ECO:0000256" key="8">
    <source>
        <dbReference type="ARBA" id="ARBA00022723"/>
    </source>
</evidence>
<evidence type="ECO:0000256" key="5">
    <source>
        <dbReference type="ARBA" id="ARBA00012458"/>
    </source>
</evidence>
<feature type="domain" description="Pterin-binding" evidence="13">
    <location>
        <begin position="35"/>
        <end position="292"/>
    </location>
</feature>
<comment type="caution">
    <text evidence="14">The sequence shown here is derived from an EMBL/GenBank/DDBJ whole genome shotgun (WGS) entry which is preliminary data.</text>
</comment>
<dbReference type="GO" id="GO:0004156">
    <property type="term" value="F:dihydropteroate synthase activity"/>
    <property type="evidence" value="ECO:0007669"/>
    <property type="project" value="UniProtKB-EC"/>
</dbReference>
<evidence type="ECO:0000256" key="4">
    <source>
        <dbReference type="ARBA" id="ARBA00009503"/>
    </source>
</evidence>
<gene>
    <name evidence="14" type="ORF">IW252_001579</name>
</gene>
<reference evidence="14" key="1">
    <citation type="submission" date="2020-11" db="EMBL/GenBank/DDBJ databases">
        <title>Sequencing the genomes of 1000 actinobacteria strains.</title>
        <authorList>
            <person name="Klenk H.-P."/>
        </authorList>
    </citation>
    <scope>NUCLEOTIDE SEQUENCE</scope>
    <source>
        <strain evidence="14">DSM 26152</strain>
    </source>
</reference>
<dbReference type="RefSeq" id="WP_231365956.1">
    <property type="nucleotide sequence ID" value="NZ_JADOTZ010000001.1"/>
</dbReference>
<dbReference type="PROSITE" id="PS50972">
    <property type="entry name" value="PTERIN_BINDING"/>
    <property type="match status" value="1"/>
</dbReference>
<comment type="cofactor">
    <cofactor evidence="2 12">
        <name>Mg(2+)</name>
        <dbReference type="ChEBI" id="CHEBI:18420"/>
    </cofactor>
</comment>
<evidence type="ECO:0000256" key="3">
    <source>
        <dbReference type="ARBA" id="ARBA00004763"/>
    </source>
</evidence>
<dbReference type="InterPro" id="IPR000489">
    <property type="entry name" value="Pterin-binding_dom"/>
</dbReference>
<dbReference type="PANTHER" id="PTHR20941">
    <property type="entry name" value="FOLATE SYNTHESIS PROTEINS"/>
    <property type="match status" value="1"/>
</dbReference>
<dbReference type="NCBIfam" id="TIGR01496">
    <property type="entry name" value="DHPS"/>
    <property type="match status" value="1"/>
</dbReference>
<dbReference type="SUPFAM" id="SSF51717">
    <property type="entry name" value="Dihydropteroate synthetase-like"/>
    <property type="match status" value="1"/>
</dbReference>
<dbReference type="PANTHER" id="PTHR20941:SF1">
    <property type="entry name" value="FOLIC ACID SYNTHESIS PROTEIN FOL1"/>
    <property type="match status" value="1"/>
</dbReference>
<keyword evidence="8 12" id="KW-0479">Metal-binding</keyword>
<dbReference type="EMBL" id="JADOTZ010000001">
    <property type="protein sequence ID" value="MBG6084812.1"/>
    <property type="molecule type" value="Genomic_DNA"/>
</dbReference>
<proteinExistence type="inferred from homology"/>
<dbReference type="GO" id="GO:0005829">
    <property type="term" value="C:cytosol"/>
    <property type="evidence" value="ECO:0007669"/>
    <property type="project" value="TreeGrafter"/>
</dbReference>
<protein>
    <recommendedName>
        <fullName evidence="6 12">Dihydropteroate synthase</fullName>
        <shortName evidence="12">DHPS</shortName>
        <ecNumber evidence="5 12">2.5.1.15</ecNumber>
    </recommendedName>
    <alternativeName>
        <fullName evidence="11 12">Dihydropteroate pyrophosphorylase</fullName>
    </alternativeName>
</protein>
<comment type="catalytic activity">
    <reaction evidence="1">
        <text>(7,8-dihydropterin-6-yl)methyl diphosphate + 4-aminobenzoate = 7,8-dihydropteroate + diphosphate</text>
        <dbReference type="Rhea" id="RHEA:19949"/>
        <dbReference type="ChEBI" id="CHEBI:17836"/>
        <dbReference type="ChEBI" id="CHEBI:17839"/>
        <dbReference type="ChEBI" id="CHEBI:33019"/>
        <dbReference type="ChEBI" id="CHEBI:72950"/>
        <dbReference type="EC" id="2.5.1.15"/>
    </reaction>
</comment>
<keyword evidence="10 12" id="KW-0289">Folate biosynthesis</keyword>
<dbReference type="Proteomes" id="UP000625033">
    <property type="component" value="Unassembled WGS sequence"/>
</dbReference>
<dbReference type="PROSITE" id="PS00792">
    <property type="entry name" value="DHPS_1"/>
    <property type="match status" value="1"/>
</dbReference>
<dbReference type="GO" id="GO:0046872">
    <property type="term" value="F:metal ion binding"/>
    <property type="evidence" value="ECO:0007669"/>
    <property type="project" value="UniProtKB-KW"/>
</dbReference>
<dbReference type="CDD" id="cd00739">
    <property type="entry name" value="DHPS"/>
    <property type="match status" value="1"/>
</dbReference>
<dbReference type="Gene3D" id="3.20.20.20">
    <property type="entry name" value="Dihydropteroate synthase-like"/>
    <property type="match status" value="1"/>
</dbReference>
<name>A0A931GFM4_9MICC</name>
<evidence type="ECO:0000313" key="14">
    <source>
        <dbReference type="EMBL" id="MBG6084812.1"/>
    </source>
</evidence>
<evidence type="ECO:0000256" key="7">
    <source>
        <dbReference type="ARBA" id="ARBA00022679"/>
    </source>
</evidence>
<evidence type="ECO:0000256" key="12">
    <source>
        <dbReference type="RuleBase" id="RU361205"/>
    </source>
</evidence>
<dbReference type="InterPro" id="IPR006390">
    <property type="entry name" value="DHP_synth_dom"/>
</dbReference>
<evidence type="ECO:0000256" key="9">
    <source>
        <dbReference type="ARBA" id="ARBA00022842"/>
    </source>
</evidence>
<comment type="pathway">
    <text evidence="3 12">Cofactor biosynthesis; tetrahydrofolate biosynthesis; 7,8-dihydrofolate from 2-amino-4-hydroxy-6-hydroxymethyl-7,8-dihydropteridine diphosphate and 4-aminobenzoate: step 1/2.</text>
</comment>
<evidence type="ECO:0000259" key="13">
    <source>
        <dbReference type="PROSITE" id="PS50972"/>
    </source>
</evidence>